<sequence length="715" mass="79384">MSDGEKSRLGEFSARLESDDIDVVRGALDDYQSAQADTRWGVDNPYWPLAGEVRFAARDLLRQPPSGHSHASALTMMWHLAEDEDAAVIADALEGAPDAEVREMALLAAGAALARGEEPNRRLLTLITAMVLDEGLGVRDRRYAMQAVDDLELPEVEDLLVRLTESSERELQVYATGCLAAPLRLRAHRDRVTRLAKSWPEDAGWEAEHIRRQALEGFHSTYWKDTELADPVLRTAHDELMFPLSDEGCLRAFATLLRSEDPVAVGIALDHYESSEGLRHVLEDEERVETYLPEVLARAREVLRRPMSPAEVSALNMIGARHTEPGDADLLLDVLLRTDSDAVRAEAIWMAYGVLDEAEVKDERLVAALGDLIFAPSLDFYGTKETAIRVLADSLGADADDVLLRALREGEPKVQAHAAYYLVRTGGMDRHRAILEEVAESWGDRPPHRPWGQDPVELIFGKPHSVHWEGHRLADPELHRAHRRLRAATVDESYHRALRTLLESDDQAAVGIALDHWWSPHGTVKRGGEEAREPERALVLDRIREVLRQPPSPAELSGMYGPEAKHLSALSALHLVAAEEPSLLAEVVAAAASDHVRERIFDVVEAVFNDAEDTDLRLVEALGKVACDANTPLHGRVRALALLDESPGTNSVDALVRATRCPEIEVQAAAAWGLMWDEVIEDHRPLLEELSASWPVEDAPWEVIRVREMLDAAEE</sequence>
<dbReference type="SUPFAM" id="SSF48371">
    <property type="entry name" value="ARM repeat"/>
    <property type="match status" value="1"/>
</dbReference>
<keyword evidence="2" id="KW-1185">Reference proteome</keyword>
<dbReference type="Proteomes" id="UP000198609">
    <property type="component" value="Unassembled WGS sequence"/>
</dbReference>
<dbReference type="AlphaFoldDB" id="A0A1H4ZL49"/>
<dbReference type="RefSeq" id="WP_093468239.1">
    <property type="nucleotide sequence ID" value="NZ_FNST01000002.1"/>
</dbReference>
<reference evidence="2" key="1">
    <citation type="submission" date="2016-10" db="EMBL/GenBank/DDBJ databases">
        <authorList>
            <person name="Varghese N."/>
            <person name="Submissions S."/>
        </authorList>
    </citation>
    <scope>NUCLEOTIDE SEQUENCE [LARGE SCALE GENOMIC DNA]</scope>
    <source>
        <strain evidence="2">DSM 40318</strain>
    </source>
</reference>
<evidence type="ECO:0000313" key="2">
    <source>
        <dbReference type="Proteomes" id="UP000198609"/>
    </source>
</evidence>
<protein>
    <recommendedName>
        <fullName evidence="3">HEAT repeat-containing protein</fullName>
    </recommendedName>
</protein>
<gene>
    <name evidence="1" type="ORF">SAMN04490356_7874</name>
</gene>
<accession>A0A1H4ZL49</accession>
<dbReference type="InterPro" id="IPR016024">
    <property type="entry name" value="ARM-type_fold"/>
</dbReference>
<dbReference type="EMBL" id="FNST01000002">
    <property type="protein sequence ID" value="SED30120.1"/>
    <property type="molecule type" value="Genomic_DNA"/>
</dbReference>
<evidence type="ECO:0000313" key="1">
    <source>
        <dbReference type="EMBL" id="SED30120.1"/>
    </source>
</evidence>
<organism evidence="1 2">
    <name type="scientific">Streptomyces melanosporofaciens</name>
    <dbReference type="NCBI Taxonomy" id="67327"/>
    <lineage>
        <taxon>Bacteria</taxon>
        <taxon>Bacillati</taxon>
        <taxon>Actinomycetota</taxon>
        <taxon>Actinomycetes</taxon>
        <taxon>Kitasatosporales</taxon>
        <taxon>Streptomycetaceae</taxon>
        <taxon>Streptomyces</taxon>
        <taxon>Streptomyces violaceusniger group</taxon>
    </lineage>
</organism>
<name>A0A1H4ZL49_STRMJ</name>
<evidence type="ECO:0008006" key="3">
    <source>
        <dbReference type="Google" id="ProtNLM"/>
    </source>
</evidence>
<proteinExistence type="predicted"/>